<feature type="transmembrane region" description="Helical" evidence="1">
    <location>
        <begin position="84"/>
        <end position="106"/>
    </location>
</feature>
<gene>
    <name evidence="2" type="ORF">EDB81DRAFT_927032</name>
</gene>
<reference evidence="2" key="1">
    <citation type="journal article" date="2021" name="Nat. Commun.">
        <title>Genetic determinants of endophytism in the Arabidopsis root mycobiome.</title>
        <authorList>
            <person name="Mesny F."/>
            <person name="Miyauchi S."/>
            <person name="Thiergart T."/>
            <person name="Pickel B."/>
            <person name="Atanasova L."/>
            <person name="Karlsson M."/>
            <person name="Huettel B."/>
            <person name="Barry K.W."/>
            <person name="Haridas S."/>
            <person name="Chen C."/>
            <person name="Bauer D."/>
            <person name="Andreopoulos W."/>
            <person name="Pangilinan J."/>
            <person name="LaButti K."/>
            <person name="Riley R."/>
            <person name="Lipzen A."/>
            <person name="Clum A."/>
            <person name="Drula E."/>
            <person name="Henrissat B."/>
            <person name="Kohler A."/>
            <person name="Grigoriev I.V."/>
            <person name="Martin F.M."/>
            <person name="Hacquard S."/>
        </authorList>
    </citation>
    <scope>NUCLEOTIDE SEQUENCE</scope>
    <source>
        <strain evidence="2">MPI-CAGE-AT-0147</strain>
    </source>
</reference>
<dbReference type="Proteomes" id="UP000738349">
    <property type="component" value="Unassembled WGS sequence"/>
</dbReference>
<keyword evidence="1" id="KW-1133">Transmembrane helix</keyword>
<feature type="transmembrane region" description="Helical" evidence="1">
    <location>
        <begin position="272"/>
        <end position="291"/>
    </location>
</feature>
<evidence type="ECO:0008006" key="4">
    <source>
        <dbReference type="Google" id="ProtNLM"/>
    </source>
</evidence>
<feature type="transmembrane region" description="Helical" evidence="1">
    <location>
        <begin position="235"/>
        <end position="252"/>
    </location>
</feature>
<protein>
    <recommendedName>
        <fullName evidence="4">Non-ribosomal peptide synthetase</fullName>
    </recommendedName>
</protein>
<proteinExistence type="predicted"/>
<dbReference type="InterPro" id="IPR039261">
    <property type="entry name" value="FNR_nucleotide-bd"/>
</dbReference>
<dbReference type="SUPFAM" id="SSF52343">
    <property type="entry name" value="Ferredoxin reductase-like, C-terminal NADP-linked domain"/>
    <property type="match status" value="1"/>
</dbReference>
<dbReference type="InterPro" id="IPR052979">
    <property type="entry name" value="Adenylate-forming_domain"/>
</dbReference>
<evidence type="ECO:0000256" key="1">
    <source>
        <dbReference type="SAM" id="Phobius"/>
    </source>
</evidence>
<organism evidence="2 3">
    <name type="scientific">Dactylonectria macrodidyma</name>
    <dbReference type="NCBI Taxonomy" id="307937"/>
    <lineage>
        <taxon>Eukaryota</taxon>
        <taxon>Fungi</taxon>
        <taxon>Dikarya</taxon>
        <taxon>Ascomycota</taxon>
        <taxon>Pezizomycotina</taxon>
        <taxon>Sordariomycetes</taxon>
        <taxon>Hypocreomycetidae</taxon>
        <taxon>Hypocreales</taxon>
        <taxon>Nectriaceae</taxon>
        <taxon>Dactylonectria</taxon>
    </lineage>
</organism>
<feature type="transmembrane region" description="Helical" evidence="1">
    <location>
        <begin position="199"/>
        <end position="223"/>
    </location>
</feature>
<dbReference type="OrthoDB" id="3142841at2759"/>
<keyword evidence="1" id="KW-0812">Transmembrane</keyword>
<dbReference type="PANTHER" id="PTHR33927:SF5">
    <property type="entry name" value="ENZYME, PUTATIVE (AFU_ORTHOLOGUE AFUA_8G01222)-RELATED"/>
    <property type="match status" value="1"/>
</dbReference>
<dbReference type="PANTHER" id="PTHR33927">
    <property type="entry name" value="TRANSMEMBRANE PROTEIN"/>
    <property type="match status" value="1"/>
</dbReference>
<dbReference type="EMBL" id="JAGMUV010000045">
    <property type="protein sequence ID" value="KAH7110455.1"/>
    <property type="molecule type" value="Genomic_DNA"/>
</dbReference>
<dbReference type="AlphaFoldDB" id="A0A9P9D0F8"/>
<keyword evidence="1" id="KW-0472">Membrane</keyword>
<sequence>MPLTIPQAATYIKRRRPHMSVSAYQEVFQRSDKKNASSSLIQASSASKTPKVMIVEESIDLEASLPEKRQGKRMRGLRHRILIVYRRLCTLVSIFNISAALAVILSGIQREWLGTVTATNLALTVLIRQDFVINALYTITCSVPKSWPLAIRSRSAKIYHLGGIHSGAAISAGASLLASNVGDVLCMTSTCSNWGHQSLAVNIICWILSALFFIIFVMAYPSIRKAHHDLVEKTHRFIGWTMLGLFWAQVVLTCNDTKDASTSLGSACIRSTPFWLLAVANVSIALTWAFLRKVPVQAEVLSDHAVRLHFDDTVPVNGSFTRLSKRPLLEWHSFATIPAPEPANGRRKGYSLIVSNAGDWTKAIIKEEPTHIWTRGVPTCSIMRIATLFNRVVLIATGSGIGPVLGHIQSPSCPTQLIWSTSQPEQTFGEDLCKVIKAQIPNAVIHDTKRLGRPDLVKMGYNLVKGFKAEAVIIIANEKITKKVVYGLETRGVFAYEATTHQPLSADCTAIVSPCRVGSRPRPPRIPQTVLSFWLLTDKQLESLAQFCHQKIPNQYTDLYPFKITWRHNMSGEEKRCEMGKFIGLPARDLYIQQKSDEEIRAEARRARLAAEYDKQRRKLYYYREESVP</sequence>
<feature type="transmembrane region" description="Helical" evidence="1">
    <location>
        <begin position="158"/>
        <end position="179"/>
    </location>
</feature>
<evidence type="ECO:0000313" key="2">
    <source>
        <dbReference type="EMBL" id="KAH7110455.1"/>
    </source>
</evidence>
<keyword evidence="3" id="KW-1185">Reference proteome</keyword>
<evidence type="ECO:0000313" key="3">
    <source>
        <dbReference type="Proteomes" id="UP000738349"/>
    </source>
</evidence>
<comment type="caution">
    <text evidence="2">The sequence shown here is derived from an EMBL/GenBank/DDBJ whole genome shotgun (WGS) entry which is preliminary data.</text>
</comment>
<name>A0A9P9D0F8_9HYPO</name>
<accession>A0A9P9D0F8</accession>